<evidence type="ECO:0000313" key="3">
    <source>
        <dbReference type="Proteomes" id="UP000236286"/>
    </source>
</evidence>
<evidence type="ECO:0000256" key="1">
    <source>
        <dbReference type="SAM" id="MobiDB-lite"/>
    </source>
</evidence>
<accession>A0A2J7TJA8</accession>
<name>A0A2J7TJA8_METSI</name>
<comment type="caution">
    <text evidence="2">The sequence shown here is derived from an EMBL/GenBank/DDBJ whole genome shotgun (WGS) entry which is preliminary data.</text>
</comment>
<proteinExistence type="predicted"/>
<feature type="region of interest" description="Disordered" evidence="1">
    <location>
        <begin position="54"/>
        <end position="85"/>
    </location>
</feature>
<reference evidence="2 3" key="1">
    <citation type="submission" date="2017-10" db="EMBL/GenBank/DDBJ databases">
        <title>Genome announcement of Methylocella silvestris TVC from permafrost.</title>
        <authorList>
            <person name="Wang J."/>
            <person name="Geng K."/>
            <person name="Ul-Haque F."/>
            <person name="Crombie A.T."/>
            <person name="Street L.E."/>
            <person name="Wookey P.A."/>
            <person name="Murrell J.C."/>
            <person name="Pratscher J."/>
        </authorList>
    </citation>
    <scope>NUCLEOTIDE SEQUENCE [LARGE SCALE GENOMIC DNA]</scope>
    <source>
        <strain evidence="2 3">TVC</strain>
    </source>
</reference>
<gene>
    <name evidence="2" type="ORF">CR492_05965</name>
</gene>
<organism evidence="2 3">
    <name type="scientific">Methylocella silvestris</name>
    <dbReference type="NCBI Taxonomy" id="199596"/>
    <lineage>
        <taxon>Bacteria</taxon>
        <taxon>Pseudomonadati</taxon>
        <taxon>Pseudomonadota</taxon>
        <taxon>Alphaproteobacteria</taxon>
        <taxon>Hyphomicrobiales</taxon>
        <taxon>Beijerinckiaceae</taxon>
        <taxon>Methylocella</taxon>
    </lineage>
</organism>
<evidence type="ECO:0000313" key="2">
    <source>
        <dbReference type="EMBL" id="PNG26861.1"/>
    </source>
</evidence>
<sequence length="85" mass="9018">MSVAAFGTKLDPRLLRSFAGGPCGASGAALTPIEDQIRRECGETARVARACRQASRPAAGRISRQPCLRQVRRQASPEAADPTEP</sequence>
<protein>
    <submittedName>
        <fullName evidence="2">Uncharacterized protein</fullName>
    </submittedName>
</protein>
<dbReference type="AlphaFoldDB" id="A0A2J7TJA8"/>
<dbReference type="EMBL" id="PDZR01000004">
    <property type="protein sequence ID" value="PNG26861.1"/>
    <property type="molecule type" value="Genomic_DNA"/>
</dbReference>
<dbReference type="Proteomes" id="UP000236286">
    <property type="component" value="Unassembled WGS sequence"/>
</dbReference>